<protein>
    <submittedName>
        <fullName evidence="1">Uncharacterized protein</fullName>
    </submittedName>
</protein>
<reference evidence="1" key="2">
    <citation type="journal article" date="2015" name="Data Brief">
        <title>Shoot transcriptome of the giant reed, Arundo donax.</title>
        <authorList>
            <person name="Barrero R.A."/>
            <person name="Guerrero F.D."/>
            <person name="Moolhuijzen P."/>
            <person name="Goolsby J.A."/>
            <person name="Tidwell J."/>
            <person name="Bellgard S.E."/>
            <person name="Bellgard M.I."/>
        </authorList>
    </citation>
    <scope>NUCLEOTIDE SEQUENCE</scope>
    <source>
        <tissue evidence="1">Shoot tissue taken approximately 20 cm above the soil surface</tissue>
    </source>
</reference>
<sequence length="69" mass="8252">MMAHRSCGASHVSILSTTMAELDECKKAASYQFIYACMDQEDRRIYTYMWWRWMEGKKMNQEAAMDREE</sequence>
<dbReference type="EMBL" id="GBRH01245940">
    <property type="protein sequence ID" value="JAD51955.1"/>
    <property type="molecule type" value="Transcribed_RNA"/>
</dbReference>
<proteinExistence type="predicted"/>
<reference evidence="1" key="1">
    <citation type="submission" date="2014-09" db="EMBL/GenBank/DDBJ databases">
        <authorList>
            <person name="Magalhaes I.L.F."/>
            <person name="Oliveira U."/>
            <person name="Santos F.R."/>
            <person name="Vidigal T.H.D.A."/>
            <person name="Brescovit A.D."/>
            <person name="Santos A.J."/>
        </authorList>
    </citation>
    <scope>NUCLEOTIDE SEQUENCE</scope>
    <source>
        <tissue evidence="1">Shoot tissue taken approximately 20 cm above the soil surface</tissue>
    </source>
</reference>
<dbReference type="AlphaFoldDB" id="A0A0A9ASQ0"/>
<evidence type="ECO:0000313" key="1">
    <source>
        <dbReference type="EMBL" id="JAD51955.1"/>
    </source>
</evidence>
<organism evidence="1">
    <name type="scientific">Arundo donax</name>
    <name type="common">Giant reed</name>
    <name type="synonym">Donax arundinaceus</name>
    <dbReference type="NCBI Taxonomy" id="35708"/>
    <lineage>
        <taxon>Eukaryota</taxon>
        <taxon>Viridiplantae</taxon>
        <taxon>Streptophyta</taxon>
        <taxon>Embryophyta</taxon>
        <taxon>Tracheophyta</taxon>
        <taxon>Spermatophyta</taxon>
        <taxon>Magnoliopsida</taxon>
        <taxon>Liliopsida</taxon>
        <taxon>Poales</taxon>
        <taxon>Poaceae</taxon>
        <taxon>PACMAD clade</taxon>
        <taxon>Arundinoideae</taxon>
        <taxon>Arundineae</taxon>
        <taxon>Arundo</taxon>
    </lineage>
</organism>
<name>A0A0A9ASQ0_ARUDO</name>
<accession>A0A0A9ASQ0</accession>